<dbReference type="SUPFAM" id="SSF51161">
    <property type="entry name" value="Trimeric LpxA-like enzymes"/>
    <property type="match status" value="1"/>
</dbReference>
<dbReference type="CDD" id="cd04647">
    <property type="entry name" value="LbH_MAT_like"/>
    <property type="match status" value="1"/>
</dbReference>
<name>A0A5C6VRR3_9BURK</name>
<dbReference type="Proteomes" id="UP000321776">
    <property type="component" value="Unassembled WGS sequence"/>
</dbReference>
<dbReference type="PANTHER" id="PTHR23416">
    <property type="entry name" value="SIALIC ACID SYNTHASE-RELATED"/>
    <property type="match status" value="1"/>
</dbReference>
<dbReference type="GO" id="GO:0016746">
    <property type="term" value="F:acyltransferase activity"/>
    <property type="evidence" value="ECO:0007669"/>
    <property type="project" value="UniProtKB-KW"/>
</dbReference>
<dbReference type="Pfam" id="PF00132">
    <property type="entry name" value="Hexapep"/>
    <property type="match status" value="1"/>
</dbReference>
<dbReference type="InterPro" id="IPR001451">
    <property type="entry name" value="Hexapep"/>
</dbReference>
<protein>
    <submittedName>
        <fullName evidence="5">Glycosyltransferase</fullName>
    </submittedName>
</protein>
<dbReference type="Gene3D" id="2.160.10.10">
    <property type="entry name" value="Hexapeptide repeat proteins"/>
    <property type="match status" value="1"/>
</dbReference>
<dbReference type="Pfam" id="PF05711">
    <property type="entry name" value="TylF"/>
    <property type="match status" value="1"/>
</dbReference>
<feature type="domain" description="Glycosyltransferase 2-like" evidence="4">
    <location>
        <begin position="421"/>
        <end position="540"/>
    </location>
</feature>
<organism evidence="5 6">
    <name type="scientific">Paraburkholderia azotifigens</name>
    <dbReference type="NCBI Taxonomy" id="2057004"/>
    <lineage>
        <taxon>Bacteria</taxon>
        <taxon>Pseudomonadati</taxon>
        <taxon>Pseudomonadota</taxon>
        <taxon>Betaproteobacteria</taxon>
        <taxon>Burkholderiales</taxon>
        <taxon>Burkholderiaceae</taxon>
        <taxon>Paraburkholderia</taxon>
    </lineage>
</organism>
<evidence type="ECO:0000256" key="1">
    <source>
        <dbReference type="ARBA" id="ARBA00022679"/>
    </source>
</evidence>
<dbReference type="Gene3D" id="3.90.550.10">
    <property type="entry name" value="Spore Coat Polysaccharide Biosynthesis Protein SpsA, Chain A"/>
    <property type="match status" value="1"/>
</dbReference>
<comment type="caution">
    <text evidence="5">The sequence shown here is derived from an EMBL/GenBank/DDBJ whole genome shotgun (WGS) entry which is preliminary data.</text>
</comment>
<dbReference type="InterPro" id="IPR001173">
    <property type="entry name" value="Glyco_trans_2-like"/>
</dbReference>
<dbReference type="InterPro" id="IPR029044">
    <property type="entry name" value="Nucleotide-diphossugar_trans"/>
</dbReference>
<dbReference type="AlphaFoldDB" id="A0A5C6VRR3"/>
<dbReference type="PANTHER" id="PTHR23416:SF78">
    <property type="entry name" value="LIPOPOLYSACCHARIDE BIOSYNTHESIS O-ACETYL TRANSFERASE WBBJ-RELATED"/>
    <property type="match status" value="1"/>
</dbReference>
<keyword evidence="2" id="KW-0677">Repeat</keyword>
<keyword evidence="3" id="KW-0012">Acyltransferase</keyword>
<keyword evidence="1 5" id="KW-0808">Transferase</keyword>
<dbReference type="Pfam" id="PF00535">
    <property type="entry name" value="Glycos_transf_2"/>
    <property type="match status" value="1"/>
</dbReference>
<dbReference type="InterPro" id="IPR011004">
    <property type="entry name" value="Trimer_LpxA-like_sf"/>
</dbReference>
<reference evidence="5 6" key="1">
    <citation type="journal article" date="2018" name="Int. J. Syst. Evol. Microbiol.">
        <title>Paraburkholderia azotifigens sp. nov., a nitrogen-fixing bacterium isolated from paddy soil.</title>
        <authorList>
            <person name="Choi G.M."/>
            <person name="Im W.T."/>
        </authorList>
    </citation>
    <scope>NUCLEOTIDE SEQUENCE [LARGE SCALE GENOMIC DNA]</scope>
    <source>
        <strain evidence="5 6">NF 2-5-3</strain>
    </source>
</reference>
<accession>A0A5C6VRR3</accession>
<dbReference type="PROSITE" id="PS00101">
    <property type="entry name" value="HEXAPEP_TRANSFERASES"/>
    <property type="match status" value="1"/>
</dbReference>
<evidence type="ECO:0000259" key="4">
    <source>
        <dbReference type="Pfam" id="PF00535"/>
    </source>
</evidence>
<dbReference type="InterPro" id="IPR029063">
    <property type="entry name" value="SAM-dependent_MTases_sf"/>
</dbReference>
<dbReference type="CDD" id="cd00761">
    <property type="entry name" value="Glyco_tranf_GTA_type"/>
    <property type="match status" value="1"/>
</dbReference>
<dbReference type="SUPFAM" id="SSF53448">
    <property type="entry name" value="Nucleotide-diphospho-sugar transferases"/>
    <property type="match status" value="1"/>
</dbReference>
<evidence type="ECO:0000313" key="6">
    <source>
        <dbReference type="Proteomes" id="UP000321776"/>
    </source>
</evidence>
<dbReference type="InterPro" id="IPR018357">
    <property type="entry name" value="Hexapep_transf_CS"/>
</dbReference>
<proteinExistence type="predicted"/>
<evidence type="ECO:0000313" key="5">
    <source>
        <dbReference type="EMBL" id="TXC88172.1"/>
    </source>
</evidence>
<dbReference type="InterPro" id="IPR051159">
    <property type="entry name" value="Hexapeptide_acetyltransf"/>
</dbReference>
<gene>
    <name evidence="5" type="ORF">FRZ40_11600</name>
</gene>
<sequence>MSEYSYNQDGLSTTHNTGWLSDPRFATAYAAGEATGSWSGAAIHWRVHVACWFAERAMQREGDLIECGVNRGGIARSILSYCSEQISAKRFYLLDPYEGIPNSVLSERERAHFELFKDYYSECYQAVVQTFKAFPNVYPIRGLVPETFNQVESKQFCFVHIDMNNVKSEMAAAEYLWPLMVDGGVMLLDDYGWQACRDQRDAFDAFAAKRGLSVLSLPTGQGVLMKSEAKSNSISVPHNGLTIHPTAYVSENAVIQPSVKGSLFTIGAHTQIYDFVVIKAVGGSGDIKIGEHCYINPHCTLFSGNGITLGNYVLIAPGCTIAPTNHAFLSRQEVMRHQGFMPSKGGVVIEDDVWIGANSTILDGAHIGQGAVIAAGSVVRGEVGSFEIWGGVPARLIGQRPKDVELDVKLTDQENKKPLVTVLIPTFNRAEMMKAAVGSVLTQTFTDWQLIVSDNASTDHTREVMAELIAQDSRIQYFRHDENIGMLGNWESLIKRIDTKYFVVLTDDDLLLPGFFATILPHLENDPELGMCFGTTAILDADGRHLGNAPAAIKPGRYSVGEGAVEMTYRQHPASNGALTRTAAFLGVGGFDVRAQYVADLDFMVRVAACCPVMYVDHYVACHIQHANNAFANATAWYPGLTVLLENLQSMKGLSRQHLEGITNNLQAQAGRR</sequence>
<dbReference type="EMBL" id="VOQS01000001">
    <property type="protein sequence ID" value="TXC88172.1"/>
    <property type="molecule type" value="Genomic_DNA"/>
</dbReference>
<dbReference type="RefSeq" id="WP_147234184.1">
    <property type="nucleotide sequence ID" value="NZ_VOQS01000001.1"/>
</dbReference>
<dbReference type="Gene3D" id="3.40.50.150">
    <property type="entry name" value="Vaccinia Virus protein VP39"/>
    <property type="match status" value="1"/>
</dbReference>
<dbReference type="InterPro" id="IPR008884">
    <property type="entry name" value="TylF_MeTrfase"/>
</dbReference>
<evidence type="ECO:0000256" key="3">
    <source>
        <dbReference type="ARBA" id="ARBA00023315"/>
    </source>
</evidence>
<evidence type="ECO:0000256" key="2">
    <source>
        <dbReference type="ARBA" id="ARBA00022737"/>
    </source>
</evidence>